<name>A0AA45C7K4_9BACT</name>
<dbReference type="EMBL" id="QGGI01000005">
    <property type="protein sequence ID" value="PWJ95407.1"/>
    <property type="molecule type" value="Genomic_DNA"/>
</dbReference>
<evidence type="ECO:0000313" key="4">
    <source>
        <dbReference type="Proteomes" id="UP000245921"/>
    </source>
</evidence>
<sequence length="77" mass="8607">MKEIYLHSLKPGQKCIIRSLNSSGIEGQRLLDMGFIRGTELKVVRNAPFADPIEILIRGCNISIRRDEASLIGVEII</sequence>
<dbReference type="GO" id="GO:0046914">
    <property type="term" value="F:transition metal ion binding"/>
    <property type="evidence" value="ECO:0007669"/>
    <property type="project" value="InterPro"/>
</dbReference>
<evidence type="ECO:0000313" key="3">
    <source>
        <dbReference type="EMBL" id="PWJ95407.1"/>
    </source>
</evidence>
<evidence type="ECO:0000259" key="2">
    <source>
        <dbReference type="SMART" id="SM00899"/>
    </source>
</evidence>
<dbReference type="Pfam" id="PF04023">
    <property type="entry name" value="FeoA"/>
    <property type="match status" value="1"/>
</dbReference>
<keyword evidence="4" id="KW-1185">Reference proteome</keyword>
<dbReference type="InterPro" id="IPR007167">
    <property type="entry name" value="Fe-transptr_FeoA-like"/>
</dbReference>
<organism evidence="3 4">
    <name type="scientific">Oceanotoga teriensis</name>
    <dbReference type="NCBI Taxonomy" id="515440"/>
    <lineage>
        <taxon>Bacteria</taxon>
        <taxon>Thermotogati</taxon>
        <taxon>Thermotogota</taxon>
        <taxon>Thermotogae</taxon>
        <taxon>Petrotogales</taxon>
        <taxon>Petrotogaceae</taxon>
        <taxon>Oceanotoga</taxon>
    </lineage>
</organism>
<feature type="domain" description="Ferrous iron transporter FeoA-like" evidence="2">
    <location>
        <begin position="4"/>
        <end position="76"/>
    </location>
</feature>
<gene>
    <name evidence="3" type="ORF">C7380_10534</name>
</gene>
<dbReference type="SUPFAM" id="SSF50037">
    <property type="entry name" value="C-terminal domain of transcriptional repressors"/>
    <property type="match status" value="1"/>
</dbReference>
<dbReference type="RefSeq" id="WP_206050525.1">
    <property type="nucleotide sequence ID" value="NZ_JAMHJO010000003.1"/>
</dbReference>
<keyword evidence="1" id="KW-0408">Iron</keyword>
<dbReference type="Proteomes" id="UP000245921">
    <property type="component" value="Unassembled WGS sequence"/>
</dbReference>
<reference evidence="3 4" key="1">
    <citation type="submission" date="2018-05" db="EMBL/GenBank/DDBJ databases">
        <title>Genomic Encyclopedia of Type Strains, Phase IV (KMG-IV): sequencing the most valuable type-strain genomes for metagenomic binning, comparative biology and taxonomic classification.</title>
        <authorList>
            <person name="Goeker M."/>
        </authorList>
    </citation>
    <scope>NUCLEOTIDE SEQUENCE [LARGE SCALE GENOMIC DNA]</scope>
    <source>
        <strain evidence="3 4">DSM 24906</strain>
    </source>
</reference>
<protein>
    <submittedName>
        <fullName evidence="3">Ferrous iron transport protein A</fullName>
    </submittedName>
</protein>
<dbReference type="InterPro" id="IPR008988">
    <property type="entry name" value="Transcriptional_repressor_C"/>
</dbReference>
<dbReference type="PANTHER" id="PTHR42954">
    <property type="entry name" value="FE(2+) TRANSPORT PROTEIN A"/>
    <property type="match status" value="1"/>
</dbReference>
<dbReference type="PANTHER" id="PTHR42954:SF2">
    <property type="entry name" value="FE(2+) TRANSPORT PROTEIN A"/>
    <property type="match status" value="1"/>
</dbReference>
<dbReference type="Gene3D" id="2.30.30.90">
    <property type="match status" value="1"/>
</dbReference>
<accession>A0AA45C7K4</accession>
<dbReference type="SMART" id="SM00899">
    <property type="entry name" value="FeoA"/>
    <property type="match status" value="1"/>
</dbReference>
<proteinExistence type="predicted"/>
<dbReference type="AlphaFoldDB" id="A0AA45C7K4"/>
<dbReference type="InterPro" id="IPR038157">
    <property type="entry name" value="FeoA_core_dom"/>
</dbReference>
<evidence type="ECO:0000256" key="1">
    <source>
        <dbReference type="ARBA" id="ARBA00023004"/>
    </source>
</evidence>
<dbReference type="InterPro" id="IPR052713">
    <property type="entry name" value="FeoA"/>
</dbReference>
<comment type="caution">
    <text evidence="3">The sequence shown here is derived from an EMBL/GenBank/DDBJ whole genome shotgun (WGS) entry which is preliminary data.</text>
</comment>